<evidence type="ECO:0000256" key="3">
    <source>
        <dbReference type="ARBA" id="ARBA00022692"/>
    </source>
</evidence>
<evidence type="ECO:0000256" key="2">
    <source>
        <dbReference type="ARBA" id="ARBA00022536"/>
    </source>
</evidence>
<accession>F0YQF7</accession>
<name>F0YQF7_AURAN</name>
<reference evidence="14 15" key="1">
    <citation type="journal article" date="2011" name="Proc. Natl. Acad. Sci. U.S.A.">
        <title>Niche of harmful alga Aureococcus anophagefferens revealed through ecogenomics.</title>
        <authorList>
            <person name="Gobler C.J."/>
            <person name="Berry D.L."/>
            <person name="Dyhrman S.T."/>
            <person name="Wilhelm S.W."/>
            <person name="Salamov A."/>
            <person name="Lobanov A.V."/>
            <person name="Zhang Y."/>
            <person name="Collier J.L."/>
            <person name="Wurch L.L."/>
            <person name="Kustka A.B."/>
            <person name="Dill B.D."/>
            <person name="Shah M."/>
            <person name="VerBerkmoes N.C."/>
            <person name="Kuo A."/>
            <person name="Terry A."/>
            <person name="Pangilinan J."/>
            <person name="Lindquist E.A."/>
            <person name="Lucas S."/>
            <person name="Paulsen I.T."/>
            <person name="Hattenrath-Lehmann T.K."/>
            <person name="Talmage S.C."/>
            <person name="Walker E.A."/>
            <person name="Koch F."/>
            <person name="Burson A.M."/>
            <person name="Marcoval M.A."/>
            <person name="Tang Y.Z."/>
            <person name="Lecleir G.R."/>
            <person name="Coyne K.J."/>
            <person name="Berg G.M."/>
            <person name="Bertrand E.M."/>
            <person name="Saito M.A."/>
            <person name="Gladyshev V.N."/>
            <person name="Grigoriev I.V."/>
        </authorList>
    </citation>
    <scope>NUCLEOTIDE SEQUENCE [LARGE SCALE GENOMIC DNA]</scope>
    <source>
        <strain evidence="15">CCMP 1984</strain>
    </source>
</reference>
<keyword evidence="7 11" id="KW-1133">Transmembrane helix</keyword>
<dbReference type="PANTHER" id="PTHR22702">
    <property type="entry name" value="PROTEASE-ASSOCIATED DOMAIN-CONTAINING PROTEIN"/>
    <property type="match status" value="1"/>
</dbReference>
<keyword evidence="8 11" id="KW-0472">Membrane</keyword>
<gene>
    <name evidence="14" type="ORF">AURANDRAFT_72838</name>
</gene>
<keyword evidence="4" id="KW-0732">Signal</keyword>
<evidence type="ECO:0000256" key="11">
    <source>
        <dbReference type="SAM" id="Phobius"/>
    </source>
</evidence>
<feature type="transmembrane region" description="Helical" evidence="11">
    <location>
        <begin position="319"/>
        <end position="339"/>
    </location>
</feature>
<evidence type="ECO:0000256" key="9">
    <source>
        <dbReference type="ARBA" id="ARBA00023180"/>
    </source>
</evidence>
<evidence type="ECO:0000256" key="4">
    <source>
        <dbReference type="ARBA" id="ARBA00022729"/>
    </source>
</evidence>
<organism evidence="15">
    <name type="scientific">Aureococcus anophagefferens</name>
    <name type="common">Harmful bloom alga</name>
    <dbReference type="NCBI Taxonomy" id="44056"/>
    <lineage>
        <taxon>Eukaryota</taxon>
        <taxon>Sar</taxon>
        <taxon>Stramenopiles</taxon>
        <taxon>Ochrophyta</taxon>
        <taxon>Pelagophyceae</taxon>
        <taxon>Pelagomonadales</taxon>
        <taxon>Pelagomonadaceae</taxon>
        <taxon>Aureococcus</taxon>
    </lineage>
</organism>
<evidence type="ECO:0000259" key="12">
    <source>
        <dbReference type="Pfam" id="PF02225"/>
    </source>
</evidence>
<keyword evidence="6" id="KW-0106">Calcium</keyword>
<keyword evidence="3 11" id="KW-0812">Transmembrane</keyword>
<feature type="transmembrane region" description="Helical" evidence="11">
    <location>
        <begin position="951"/>
        <end position="975"/>
    </location>
</feature>
<dbReference type="Pfam" id="PF02225">
    <property type="entry name" value="PA"/>
    <property type="match status" value="1"/>
</dbReference>
<dbReference type="Proteomes" id="UP000002729">
    <property type="component" value="Unassembled WGS sequence"/>
</dbReference>
<evidence type="ECO:0000256" key="6">
    <source>
        <dbReference type="ARBA" id="ARBA00022837"/>
    </source>
</evidence>
<dbReference type="GeneID" id="20228905"/>
<sequence>MIVHEGLVQGEPGNINPATKLSLIRQPAPLGGCLVPTLEILNAQDQLDTKMTGPTCFGGWSEMCCDSTFVVKRDDAPVATIRHLAPRDCGEACKALCTDSDNFEVTFDPSVSAMDKANAIATSLLVDFMFFEIDQGLCHVEGNVIYCTLCLCFCAGALRAELTMIAVVDQPSGDVELGSTMVSPLIPAAVAVDLVAADLEKMRGVVVRQETQFLESFAQGLGLPYEAKNRYKVSALPEGRAVAASPTDAARWRPTNKDLLALPAALVAHEESKCGWRAALACCGCLNFRALTMHFFESVDGSDGGAGIERFRLARPFRMGIKATIGLCAGVGLFLGRVVTYALPFFVAVPLGGIAELVFGVLGACVGLFLVRTRPESLRLRLSLVEEGGRVVGEVVEAFEPAAGTSSFEEKWWTCCCLCTFFARVTSETEPGFTLRFNSCCCGEHNNCCGATCCRPDLVIDVLDESGAVVSHVQKTFAPAGGDESCCNTLCRCLNQFDSFLVEFPAGASQRQRALLVAGLFSLNKDGGYAHVAALFGQPKYDESLSQRLVYANSTLCDVDASMRGAVSSPYLMFAERGGCTFVVKARNAQALGASGLVIADDRCVCGTACEPQARCEGQEPIMADDGSGSDISIASVMLYKEDGDAIRDYFRCGAYPGQKCKRDPWIVESLVQASLEYTVPAPDARVEWELWTTSIDEASLDFLRDFKATVLALGTKQLFTPHFYTYNGSHYGCDLKLASDDELCGNLCTNGGRYCAPDPDGKRADGIAGADVVAENLRRTCVWKRYGGKDQAESDQVGVGETWWDYVGNFSELCGTAEDFVDAGCRSRAMREAGVDEAYVDACVADSGGLDGGPNAVLDHEVAELENKNIVYVPECIVNDAVVWGGLSPLNVLSTVCHGYARDALPPACDCVEAAALVSSDAYAKCLADSVAPYVTPEVTKTKETVKSGIPWYAVFLLVVAIVVVMLLAGLAYWKHTQAQMRDQVRGILAEYMPLEDLGTSNPIGLGGSAPDKPAVFSVNA</sequence>
<keyword evidence="5" id="KW-0677">Repeat</keyword>
<evidence type="ECO:0000259" key="13">
    <source>
        <dbReference type="Pfam" id="PF25011"/>
    </source>
</evidence>
<evidence type="ECO:0000256" key="8">
    <source>
        <dbReference type="ARBA" id="ARBA00023136"/>
    </source>
</evidence>
<evidence type="ECO:0000256" key="1">
    <source>
        <dbReference type="ARBA" id="ARBA00004479"/>
    </source>
</evidence>
<evidence type="ECO:0000256" key="10">
    <source>
        <dbReference type="ARBA" id="ARBA00037847"/>
    </source>
</evidence>
<dbReference type="InterPro" id="IPR003137">
    <property type="entry name" value="PA_domain"/>
</dbReference>
<evidence type="ECO:0000313" key="14">
    <source>
        <dbReference type="EMBL" id="EGB02650.1"/>
    </source>
</evidence>
<dbReference type="AlphaFoldDB" id="F0YQF7"/>
<keyword evidence="15" id="KW-1185">Reference proteome</keyword>
<protein>
    <submittedName>
        <fullName evidence="14">Uncharacterized protein</fullName>
    </submittedName>
</protein>
<evidence type="ECO:0000313" key="15">
    <source>
        <dbReference type="Proteomes" id="UP000002729"/>
    </source>
</evidence>
<proteinExistence type="predicted"/>
<dbReference type="InterPro" id="IPR056858">
    <property type="entry name" value="VSR_TRX"/>
</dbReference>
<dbReference type="RefSeq" id="XP_009042649.1">
    <property type="nucleotide sequence ID" value="XM_009044401.1"/>
</dbReference>
<keyword evidence="9" id="KW-0325">Glycoprotein</keyword>
<dbReference type="Pfam" id="PF25011">
    <property type="entry name" value="VSR_TRX"/>
    <property type="match status" value="1"/>
</dbReference>
<dbReference type="OrthoDB" id="10045365at2759"/>
<comment type="subcellular location">
    <subcellularLocation>
        <location evidence="10">Endomembrane system</location>
        <topology evidence="10">Single-pass membrane protein</topology>
    </subcellularLocation>
    <subcellularLocation>
        <location evidence="1">Membrane</location>
        <topology evidence="1">Single-pass type I membrane protein</topology>
    </subcellularLocation>
</comment>
<feature type="domain" description="PA" evidence="12">
    <location>
        <begin position="547"/>
        <end position="647"/>
    </location>
</feature>
<dbReference type="PANTHER" id="PTHR22702:SF1">
    <property type="entry name" value="PROTEASE-ASSOCIATED DOMAIN-CONTAINING PROTEIN 1"/>
    <property type="match status" value="1"/>
</dbReference>
<evidence type="ECO:0000256" key="5">
    <source>
        <dbReference type="ARBA" id="ARBA00022737"/>
    </source>
</evidence>
<feature type="transmembrane region" description="Helical" evidence="11">
    <location>
        <begin position="345"/>
        <end position="371"/>
    </location>
</feature>
<dbReference type="SUPFAM" id="SSF52025">
    <property type="entry name" value="PA domain"/>
    <property type="match status" value="1"/>
</dbReference>
<feature type="domain" description="Vacuolar sorting receptor thioredoxin-like" evidence="13">
    <location>
        <begin position="687"/>
        <end position="898"/>
    </location>
</feature>
<evidence type="ECO:0000256" key="7">
    <source>
        <dbReference type="ARBA" id="ARBA00022989"/>
    </source>
</evidence>
<dbReference type="eggNOG" id="ENOG502QSX2">
    <property type="taxonomic scope" value="Eukaryota"/>
</dbReference>
<dbReference type="EMBL" id="GL833387">
    <property type="protein sequence ID" value="EGB02650.1"/>
    <property type="molecule type" value="Genomic_DNA"/>
</dbReference>
<keyword evidence="2" id="KW-0245">EGF-like domain</keyword>
<dbReference type="InterPro" id="IPR046450">
    <property type="entry name" value="PA_dom_sf"/>
</dbReference>
<dbReference type="GO" id="GO:0012505">
    <property type="term" value="C:endomembrane system"/>
    <property type="evidence" value="ECO:0007669"/>
    <property type="project" value="UniProtKB-SubCell"/>
</dbReference>
<dbReference type="Gene3D" id="3.50.30.30">
    <property type="match status" value="1"/>
</dbReference>
<dbReference type="InParanoid" id="F0YQF7"/>
<dbReference type="KEGG" id="aaf:AURANDRAFT_72838"/>
<dbReference type="GO" id="GO:0016020">
    <property type="term" value="C:membrane"/>
    <property type="evidence" value="ECO:0007669"/>
    <property type="project" value="UniProtKB-SubCell"/>
</dbReference>